<name>A0ABD3E1S3_9LAMI</name>
<feature type="domain" description="Ycf2 N-terminal" evidence="2">
    <location>
        <begin position="1"/>
        <end position="38"/>
    </location>
</feature>
<dbReference type="Proteomes" id="UP001632038">
    <property type="component" value="Unassembled WGS sequence"/>
</dbReference>
<accession>A0ABD3E1S3</accession>
<dbReference type="EMBL" id="JAVIJP010000008">
    <property type="protein sequence ID" value="KAL3648267.1"/>
    <property type="molecule type" value="Genomic_DNA"/>
</dbReference>
<feature type="region of interest" description="Disordered" evidence="1">
    <location>
        <begin position="18"/>
        <end position="38"/>
    </location>
</feature>
<dbReference type="InterPro" id="IPR056777">
    <property type="entry name" value="Ycf2_N"/>
</dbReference>
<protein>
    <submittedName>
        <fullName evidence="3">Protein Ycf2 A</fullName>
    </submittedName>
</protein>
<reference evidence="4" key="1">
    <citation type="journal article" date="2024" name="IScience">
        <title>Strigolactones Initiate the Formation of Haustorium-like Structures in Castilleja.</title>
        <authorList>
            <person name="Buerger M."/>
            <person name="Peterson D."/>
            <person name="Chory J."/>
        </authorList>
    </citation>
    <scope>NUCLEOTIDE SEQUENCE [LARGE SCALE GENOMIC DNA]</scope>
</reference>
<keyword evidence="4" id="KW-1185">Reference proteome</keyword>
<evidence type="ECO:0000313" key="4">
    <source>
        <dbReference type="Proteomes" id="UP001632038"/>
    </source>
</evidence>
<gene>
    <name evidence="3" type="primary">YCF2A_15</name>
    <name evidence="3" type="ORF">CASFOL_007691</name>
</gene>
<dbReference type="Pfam" id="PF05695">
    <property type="entry name" value="Ycf2"/>
    <property type="match status" value="1"/>
</dbReference>
<evidence type="ECO:0000259" key="2">
    <source>
        <dbReference type="Pfam" id="PF05695"/>
    </source>
</evidence>
<evidence type="ECO:0000313" key="3">
    <source>
        <dbReference type="EMBL" id="KAL3648267.1"/>
    </source>
</evidence>
<evidence type="ECO:0000256" key="1">
    <source>
        <dbReference type="SAM" id="MobiDB-lite"/>
    </source>
</evidence>
<proteinExistence type="predicted"/>
<sequence>MVERKNLYWRGLLPIPMNSIGPRNDTLEESVGSSNINR</sequence>
<comment type="caution">
    <text evidence="3">The sequence shown here is derived from an EMBL/GenBank/DDBJ whole genome shotgun (WGS) entry which is preliminary data.</text>
</comment>
<organism evidence="3 4">
    <name type="scientific">Castilleja foliolosa</name>
    <dbReference type="NCBI Taxonomy" id="1961234"/>
    <lineage>
        <taxon>Eukaryota</taxon>
        <taxon>Viridiplantae</taxon>
        <taxon>Streptophyta</taxon>
        <taxon>Embryophyta</taxon>
        <taxon>Tracheophyta</taxon>
        <taxon>Spermatophyta</taxon>
        <taxon>Magnoliopsida</taxon>
        <taxon>eudicotyledons</taxon>
        <taxon>Gunneridae</taxon>
        <taxon>Pentapetalae</taxon>
        <taxon>asterids</taxon>
        <taxon>lamiids</taxon>
        <taxon>Lamiales</taxon>
        <taxon>Orobanchaceae</taxon>
        <taxon>Pedicularideae</taxon>
        <taxon>Castillejinae</taxon>
        <taxon>Castilleja</taxon>
    </lineage>
</organism>
<dbReference type="AlphaFoldDB" id="A0ABD3E1S3"/>